<dbReference type="InterPro" id="IPR033801">
    <property type="entry name" value="CBM6-CBM35-CBM36-like_1"/>
</dbReference>
<dbReference type="Proteomes" id="UP000642748">
    <property type="component" value="Unassembled WGS sequence"/>
</dbReference>
<dbReference type="Pfam" id="PF07705">
    <property type="entry name" value="CARDB"/>
    <property type="match status" value="2"/>
</dbReference>
<evidence type="ECO:0000256" key="2">
    <source>
        <dbReference type="ARBA" id="ARBA00023326"/>
    </source>
</evidence>
<feature type="signal peptide" evidence="4">
    <location>
        <begin position="1"/>
        <end position="31"/>
    </location>
</feature>
<dbReference type="PANTHER" id="PTHR45713">
    <property type="entry name" value="FTP DOMAIN-CONTAINING PROTEIN"/>
    <property type="match status" value="1"/>
</dbReference>
<dbReference type="InterPro" id="IPR000421">
    <property type="entry name" value="FA58C"/>
</dbReference>
<dbReference type="InterPro" id="IPR055149">
    <property type="entry name" value="Agl_cat_D2"/>
</dbReference>
<dbReference type="Gene3D" id="2.160.20.10">
    <property type="entry name" value="Single-stranded right-handed beta-helix, Pectin lyase-like"/>
    <property type="match status" value="1"/>
</dbReference>
<feature type="region of interest" description="Disordered" evidence="3">
    <location>
        <begin position="391"/>
        <end position="421"/>
    </location>
</feature>
<evidence type="ECO:0000313" key="7">
    <source>
        <dbReference type="Proteomes" id="UP000642748"/>
    </source>
</evidence>
<reference evidence="6" key="1">
    <citation type="submission" date="2021-01" db="EMBL/GenBank/DDBJ databases">
        <title>Whole genome shotgun sequence of Rugosimonospora africana NBRC 104875.</title>
        <authorList>
            <person name="Komaki H."/>
            <person name="Tamura T."/>
        </authorList>
    </citation>
    <scope>NUCLEOTIDE SEQUENCE</scope>
    <source>
        <strain evidence="6">NBRC 104875</strain>
    </source>
</reference>
<dbReference type="CDD" id="cd14490">
    <property type="entry name" value="CBM6-CBM35-CBM36_like_1"/>
    <property type="match status" value="1"/>
</dbReference>
<sequence length="1432" mass="148433">MRKTYLRMAAAALAGLLVSALPVLAVSPASAAGPNLAAGKAASSSSSTSPYTPSNLNDGNQASYWESTNNTFPQWAQIDLGASTNINQVVLKLPTGWGARTETLSIQGSTDGGNFTTIVASAGYNFDGSGNVVTISFGATNARYVRANITANTGWSAGQLSEFEVYGSSTSSSGNLASGKTMSASGVSQNYVAANANDGNASSYWESTNNAFPQWLQVDLGSSVSVNRVVLKLPPSTDWGTRTETLSVQGSTTGSNFSDIVGSAGYVFNPSTGNTVTINFTATTTRYLRLSITANTGWPAGQLSEFEVYGPSTGDTQAPTAPSNLAYTQPTTGQIKLAWNASTDNVGVTGYDVYANNNLVTTVSGTVLTYTDTQPLTATVTYFVRAHDAAGNQSGNSNSVTRTGQSGGDTQAPTAPSNLAYTQPASGQIRLAWGASTDNVGVTGYDVYRDGSLITTVGGTTLTYTDSQPDTATVSYYVKAHDAANNQSVASNTVTRTGSGGGGGSNLAVGKPITGTANTYVFVPANANDNDLTTYFEGSTYPSQLTVKLGANADVNTVVVKLNPDSAWGTRTQTIQVLGREQSATTFTTLSASQTYTFNPATGNSVSIPVSARVADVELSITSNSGAPGGQVAEFQVIGTPAPNPDLTVTGSSWTPASPVETDSITASATVKNAGNASSGATNVNFYLGTTKVGTASVGGLAAGASSTVSASIGTQTAGTYQLTAKVDESNSVIEQNDGNNSYTNPTNLVVTPVQSSDLVGSVAWTPGNPAAGNSVAFTVTVKNQGTVATASGSHAVTLTVVDTSNNSTVKTLTGSFSGALASGASTNVSMGSWTAVNGRYNVHVVLAVDTNELSVKQGNNTSDTAMFVGQGANMPYDTYEAESGTVGGGATVVGPNRTIGDVAGEASGRKAVTLNSTGSYVQWTSRASTNTLVVRFSIPDASGGGGITSSLDLYVNGTLVQPLSLSSHFAWLYGAETGPGNSPGSGSPRHIYDEAHFLLPSSYQAGSTIKLQKDASNTAQYYAIDFISLEQTAPVANPDSAHLTVPAGFTQQDVQNALDKVRMDSTGTLTGVYLPAGQYSVSGKLLVYGKPVKVVGAGVWYTQFNAPANQENTDADWDLQSGASGSSFTGFAWFGNYDSRIDGPGHTWDLRNMSNITIDNVWIEHQVVGVWGAAAVMNSTFTNLRIRDLYADGINLTNGSQGNVISNDEARSTGDDSFALFAALDQNSGDLKNNTIQNVTALTPWRAAGVAVYGGYANTVQNFYVADTLCYSALTISSLNFGYPFEGFGASPPTTIQNFTLARDGGHFWGDQVFGAIWVFSATQPFQGIRVNNANITDPTYSGIMFQTDYVGGSAQYSVTDTIFTNTTITGAQQSGDQYNSKSGYGIWANPLPEPGQGPAVGSVTFNHLVESNNFVDVQNTTSTFHITVNS</sequence>
<dbReference type="SMART" id="SM00231">
    <property type="entry name" value="FA58C"/>
    <property type="match status" value="2"/>
</dbReference>
<accession>A0A8J3VSX9</accession>
<dbReference type="RefSeq" id="WP_203921050.1">
    <property type="nucleotide sequence ID" value="NZ_BONZ01000055.1"/>
</dbReference>
<evidence type="ECO:0000259" key="5">
    <source>
        <dbReference type="PROSITE" id="PS50022"/>
    </source>
</evidence>
<evidence type="ECO:0000256" key="4">
    <source>
        <dbReference type="SAM" id="SignalP"/>
    </source>
</evidence>
<dbReference type="SUPFAM" id="SSF49265">
    <property type="entry name" value="Fibronectin type III"/>
    <property type="match status" value="1"/>
</dbReference>
<dbReference type="Pfam" id="PF22816">
    <property type="entry name" value="CatAgl_D2"/>
    <property type="match status" value="1"/>
</dbReference>
<dbReference type="InterPro" id="IPR012334">
    <property type="entry name" value="Pectin_lyas_fold"/>
</dbReference>
<name>A0A8J3VSX9_9ACTN</name>
<dbReference type="GO" id="GO:0016798">
    <property type="term" value="F:hydrolase activity, acting on glycosyl bonds"/>
    <property type="evidence" value="ECO:0007669"/>
    <property type="project" value="UniProtKB-KW"/>
</dbReference>
<keyword evidence="6" id="KW-0378">Hydrolase</keyword>
<proteinExistence type="predicted"/>
<feature type="compositionally biased region" description="Low complexity" evidence="3">
    <location>
        <begin position="37"/>
        <end position="54"/>
    </location>
</feature>
<protein>
    <submittedName>
        <fullName evidence="6">Glycosyl hydrolase</fullName>
    </submittedName>
</protein>
<dbReference type="InterPro" id="IPR013783">
    <property type="entry name" value="Ig-like_fold"/>
</dbReference>
<dbReference type="Pfam" id="PF22633">
    <property type="entry name" value="F5_F8_type_C_2"/>
    <property type="match status" value="2"/>
</dbReference>
<dbReference type="PROSITE" id="PS50022">
    <property type="entry name" value="FA58C_3"/>
    <property type="match status" value="2"/>
</dbReference>
<dbReference type="SUPFAM" id="SSF49785">
    <property type="entry name" value="Galactose-binding domain-like"/>
    <property type="match status" value="3"/>
</dbReference>
<organism evidence="6 7">
    <name type="scientific">Rugosimonospora africana</name>
    <dbReference type="NCBI Taxonomy" id="556532"/>
    <lineage>
        <taxon>Bacteria</taxon>
        <taxon>Bacillati</taxon>
        <taxon>Actinomycetota</taxon>
        <taxon>Actinomycetes</taxon>
        <taxon>Micromonosporales</taxon>
        <taxon>Micromonosporaceae</taxon>
        <taxon>Rugosimonospora</taxon>
    </lineage>
</organism>
<dbReference type="InterPro" id="IPR003961">
    <property type="entry name" value="FN3_dom"/>
</dbReference>
<dbReference type="GO" id="GO:0000272">
    <property type="term" value="P:polysaccharide catabolic process"/>
    <property type="evidence" value="ECO:0007669"/>
    <property type="project" value="UniProtKB-KW"/>
</dbReference>
<dbReference type="Pfam" id="PF22815">
    <property type="entry name" value="CatAgl_D1"/>
    <property type="match status" value="1"/>
</dbReference>
<dbReference type="SMART" id="SM00060">
    <property type="entry name" value="FN3"/>
    <property type="match status" value="2"/>
</dbReference>
<feature type="region of interest" description="Disordered" evidence="3">
    <location>
        <begin position="37"/>
        <end position="63"/>
    </location>
</feature>
<dbReference type="EMBL" id="BONZ01000055">
    <property type="protein sequence ID" value="GIH17499.1"/>
    <property type="molecule type" value="Genomic_DNA"/>
</dbReference>
<dbReference type="InterPro" id="IPR006626">
    <property type="entry name" value="PbH1"/>
</dbReference>
<evidence type="ECO:0000313" key="6">
    <source>
        <dbReference type="EMBL" id="GIH17499.1"/>
    </source>
</evidence>
<keyword evidence="4" id="KW-0732">Signal</keyword>
<dbReference type="Gene3D" id="2.60.40.10">
    <property type="entry name" value="Immunoglobulins"/>
    <property type="match status" value="4"/>
</dbReference>
<keyword evidence="7" id="KW-1185">Reference proteome</keyword>
<dbReference type="InterPro" id="IPR036116">
    <property type="entry name" value="FN3_sf"/>
</dbReference>
<dbReference type="PANTHER" id="PTHR45713:SF6">
    <property type="entry name" value="F5_8 TYPE C DOMAIN-CONTAINING PROTEIN"/>
    <property type="match status" value="1"/>
</dbReference>
<evidence type="ECO:0000256" key="3">
    <source>
        <dbReference type="SAM" id="MobiDB-lite"/>
    </source>
</evidence>
<keyword evidence="2" id="KW-0119">Carbohydrate metabolism</keyword>
<dbReference type="InterPro" id="IPR011050">
    <property type="entry name" value="Pectin_lyase_fold/virulence"/>
</dbReference>
<feature type="domain" description="F5/8 type C" evidence="5">
    <location>
        <begin position="169"/>
        <end position="311"/>
    </location>
</feature>
<keyword evidence="2" id="KW-0624">Polysaccharide degradation</keyword>
<dbReference type="InterPro" id="IPR051941">
    <property type="entry name" value="BG_Antigen-Binding_Lectin"/>
</dbReference>
<dbReference type="Pfam" id="PF00754">
    <property type="entry name" value="F5_F8_type_C"/>
    <property type="match status" value="1"/>
</dbReference>
<dbReference type="SMART" id="SM00710">
    <property type="entry name" value="PbH1"/>
    <property type="match status" value="5"/>
</dbReference>
<keyword evidence="1" id="KW-0326">Glycosidase</keyword>
<dbReference type="InterPro" id="IPR008979">
    <property type="entry name" value="Galactose-bd-like_sf"/>
</dbReference>
<gene>
    <name evidence="6" type="ORF">Raf01_56710</name>
</gene>
<dbReference type="SUPFAM" id="SSF51126">
    <property type="entry name" value="Pectin lyase-like"/>
    <property type="match status" value="1"/>
</dbReference>
<dbReference type="Gene3D" id="2.60.120.260">
    <property type="entry name" value="Galactose-binding domain-like"/>
    <property type="match status" value="4"/>
</dbReference>
<dbReference type="InterPro" id="IPR011635">
    <property type="entry name" value="CARDB"/>
</dbReference>
<evidence type="ECO:0000256" key="1">
    <source>
        <dbReference type="ARBA" id="ARBA00023295"/>
    </source>
</evidence>
<feature type="domain" description="F5/8 type C" evidence="5">
    <location>
        <begin position="19"/>
        <end position="168"/>
    </location>
</feature>
<comment type="caution">
    <text evidence="6">The sequence shown here is derived from an EMBL/GenBank/DDBJ whole genome shotgun (WGS) entry which is preliminary data.</text>
</comment>
<feature type="chain" id="PRO_5035266973" evidence="4">
    <location>
        <begin position="32"/>
        <end position="1432"/>
    </location>
</feature>